<keyword evidence="4" id="KW-0560">Oxidoreductase</keyword>
<dbReference type="EMBL" id="LATX01002049">
    <property type="protein sequence ID" value="KTB34687.1"/>
    <property type="molecule type" value="Genomic_DNA"/>
</dbReference>
<dbReference type="InterPro" id="IPR016169">
    <property type="entry name" value="FAD-bd_PCMH_sub2"/>
</dbReference>
<gene>
    <name evidence="5" type="ORF">WG66_12707</name>
</gene>
<dbReference type="InterPro" id="IPR036318">
    <property type="entry name" value="FAD-bd_PCMH-like_sf"/>
</dbReference>
<keyword evidence="3" id="KW-0274">FAD</keyword>
<dbReference type="InterPro" id="IPR050416">
    <property type="entry name" value="FAD-linked_Oxidoreductase"/>
</dbReference>
<organism evidence="5 6">
    <name type="scientific">Moniliophthora roreri</name>
    <name type="common">Frosty pod rot fungus</name>
    <name type="synonym">Monilia roreri</name>
    <dbReference type="NCBI Taxonomy" id="221103"/>
    <lineage>
        <taxon>Eukaryota</taxon>
        <taxon>Fungi</taxon>
        <taxon>Dikarya</taxon>
        <taxon>Basidiomycota</taxon>
        <taxon>Agaricomycotina</taxon>
        <taxon>Agaricomycetes</taxon>
        <taxon>Agaricomycetidae</taxon>
        <taxon>Agaricales</taxon>
        <taxon>Marasmiineae</taxon>
        <taxon>Marasmiaceae</taxon>
        <taxon>Moniliophthora</taxon>
    </lineage>
</organism>
<dbReference type="Gene3D" id="3.30.465.10">
    <property type="match status" value="1"/>
</dbReference>
<dbReference type="PANTHER" id="PTHR42973:SF13">
    <property type="entry name" value="FAD-BINDING PCMH-TYPE DOMAIN-CONTAINING PROTEIN"/>
    <property type="match status" value="1"/>
</dbReference>
<dbReference type="GO" id="GO:0016491">
    <property type="term" value="F:oxidoreductase activity"/>
    <property type="evidence" value="ECO:0007669"/>
    <property type="project" value="UniProtKB-KW"/>
</dbReference>
<dbReference type="GO" id="GO:0050660">
    <property type="term" value="F:flavin adenine dinucleotide binding"/>
    <property type="evidence" value="ECO:0007669"/>
    <property type="project" value="InterPro"/>
</dbReference>
<dbReference type="PANTHER" id="PTHR42973">
    <property type="entry name" value="BINDING OXIDOREDUCTASE, PUTATIVE (AFU_ORTHOLOGUE AFUA_1G17690)-RELATED"/>
    <property type="match status" value="1"/>
</dbReference>
<protein>
    <submittedName>
        <fullName evidence="5">Uncharacterized protein</fullName>
    </submittedName>
</protein>
<accession>A0A0W0FEA4</accession>
<evidence type="ECO:0000256" key="4">
    <source>
        <dbReference type="ARBA" id="ARBA00023002"/>
    </source>
</evidence>
<evidence type="ECO:0000256" key="2">
    <source>
        <dbReference type="ARBA" id="ARBA00022630"/>
    </source>
</evidence>
<dbReference type="AlphaFoldDB" id="A0A0W0FEA4"/>
<comment type="caution">
    <text evidence="5">The sequence shown here is derived from an EMBL/GenBank/DDBJ whole genome shotgun (WGS) entry which is preliminary data.</text>
</comment>
<dbReference type="Pfam" id="PF20414">
    <property type="entry name" value="DUF6698"/>
    <property type="match status" value="1"/>
</dbReference>
<evidence type="ECO:0000313" key="5">
    <source>
        <dbReference type="EMBL" id="KTB34687.1"/>
    </source>
</evidence>
<comment type="similarity">
    <text evidence="1">Belongs to the oxygen-dependent FAD-linked oxidoreductase family.</text>
</comment>
<proteinExistence type="inferred from homology"/>
<keyword evidence="2" id="KW-0285">Flavoprotein</keyword>
<evidence type="ECO:0000256" key="1">
    <source>
        <dbReference type="ARBA" id="ARBA00005466"/>
    </source>
</evidence>
<dbReference type="SUPFAM" id="SSF56176">
    <property type="entry name" value="FAD-binding/transporter-associated domain-like"/>
    <property type="match status" value="1"/>
</dbReference>
<evidence type="ECO:0000256" key="3">
    <source>
        <dbReference type="ARBA" id="ARBA00022827"/>
    </source>
</evidence>
<dbReference type="eggNOG" id="KOG1231">
    <property type="taxonomic scope" value="Eukaryota"/>
</dbReference>
<reference evidence="5 6" key="1">
    <citation type="submission" date="2015-12" db="EMBL/GenBank/DDBJ databases">
        <title>Draft genome sequence of Moniliophthora roreri, the causal agent of frosty pod rot of cacao.</title>
        <authorList>
            <person name="Aime M.C."/>
            <person name="Diaz-Valderrama J.R."/>
            <person name="Kijpornyongpan T."/>
            <person name="Phillips-Mora W."/>
        </authorList>
    </citation>
    <scope>NUCLEOTIDE SEQUENCE [LARGE SCALE GENOMIC DNA]</scope>
    <source>
        <strain evidence="5 6">MCA 2952</strain>
    </source>
</reference>
<name>A0A0W0FEA4_MONRR</name>
<sequence length="445" mass="49694">MSSSHCIVSQGINSWNYFSSAVAWLPCYKGFNVNNIDFILQTGLSEELKANMVPDVLDEDVQDDDSKDEVVDTSLADLSNEHKAIYLDVYQAMKHSHPIMCQCLKEMCIYLDGNWQNTFFPYFANIIEWNDSNVIPFLNPKVRHQQSVEHLSIAPLLCTTSFIDKFKNVNTNVRLDTHEEIKRLPLKSTSLFGFLYSFKEYQTEKFYPGFLRGYLLTHSIQQHSLQHNTSTNVASVGPRQIGEQVYKVLEPYSVSAALGHVKGVGVGGFTVGGSDLWMTNQAGLSCNTIIAFEVALPTGEVGGGNSFRVVTRINYMAIPQPVVWSGLNIYLEESLDELAEAILKFQDTNKDLKAIIGVTYTFDWLFASVFYYYHGPSHSSSFNHLLTMPAANSTLSTMSLTNLVSTFVGPEVALRVSWHSVSITNYTVSILKTIAELVKSHGPTA</sequence>
<evidence type="ECO:0000313" key="6">
    <source>
        <dbReference type="Proteomes" id="UP000054988"/>
    </source>
</evidence>
<dbReference type="InterPro" id="IPR046521">
    <property type="entry name" value="DUF6698"/>
</dbReference>
<dbReference type="Proteomes" id="UP000054988">
    <property type="component" value="Unassembled WGS sequence"/>
</dbReference>